<protein>
    <recommendedName>
        <fullName evidence="6">G-protein coupled receptors family 1 profile domain-containing protein</fullName>
    </recommendedName>
</protein>
<proteinExistence type="predicted"/>
<comment type="caution">
    <text evidence="8">The sequence shown here is derived from an EMBL/GenBank/DDBJ whole genome shotgun (WGS) entry which is preliminary data.</text>
</comment>
<evidence type="ECO:0000313" key="9">
    <source>
        <dbReference type="Proteomes" id="UP000663828"/>
    </source>
</evidence>
<dbReference type="Gene3D" id="1.20.1070.10">
    <property type="entry name" value="Rhodopsin 7-helix transmembrane proteins"/>
    <property type="match status" value="1"/>
</dbReference>
<comment type="subcellular location">
    <subcellularLocation>
        <location evidence="1">Membrane</location>
    </subcellularLocation>
</comment>
<dbReference type="EMBL" id="CAJNOR010005345">
    <property type="protein sequence ID" value="CAF1558135.1"/>
    <property type="molecule type" value="Genomic_DNA"/>
</dbReference>
<keyword evidence="2 5" id="KW-0812">Transmembrane</keyword>
<feature type="transmembrane region" description="Helical" evidence="5">
    <location>
        <begin position="148"/>
        <end position="170"/>
    </location>
</feature>
<keyword evidence="9" id="KW-1185">Reference proteome</keyword>
<evidence type="ECO:0000313" key="8">
    <source>
        <dbReference type="EMBL" id="CAF1558135.1"/>
    </source>
</evidence>
<organism evidence="8 9">
    <name type="scientific">Adineta ricciae</name>
    <name type="common">Rotifer</name>
    <dbReference type="NCBI Taxonomy" id="249248"/>
    <lineage>
        <taxon>Eukaryota</taxon>
        <taxon>Metazoa</taxon>
        <taxon>Spiralia</taxon>
        <taxon>Gnathifera</taxon>
        <taxon>Rotifera</taxon>
        <taxon>Eurotatoria</taxon>
        <taxon>Bdelloidea</taxon>
        <taxon>Adinetida</taxon>
        <taxon>Adinetidae</taxon>
        <taxon>Adineta</taxon>
    </lineage>
</organism>
<dbReference type="GO" id="GO:0016020">
    <property type="term" value="C:membrane"/>
    <property type="evidence" value="ECO:0007669"/>
    <property type="project" value="UniProtKB-SubCell"/>
</dbReference>
<evidence type="ECO:0000256" key="3">
    <source>
        <dbReference type="ARBA" id="ARBA00022989"/>
    </source>
</evidence>
<dbReference type="OrthoDB" id="10032875at2759"/>
<feature type="domain" description="G-protein coupled receptors family 1 profile" evidence="6">
    <location>
        <begin position="35"/>
        <end position="292"/>
    </location>
</feature>
<dbReference type="PROSITE" id="PS50262">
    <property type="entry name" value="G_PROTEIN_RECEP_F1_2"/>
    <property type="match status" value="1"/>
</dbReference>
<dbReference type="EMBL" id="CAJNOJ010000001">
    <property type="protein sequence ID" value="CAF0721925.1"/>
    <property type="molecule type" value="Genomic_DNA"/>
</dbReference>
<sequence length="346" mass="39881">MNNNVTLPLLNINDTSGICPQPLYWTSSAVDNRVARLVVCIIATFTHSIFWLQLACCSSVRQGSMQWLYAYLITDLLLIIRYVSVYIVYTTTTDCYPNQSWVLFMYYFEATFDNYLNILEVYILLALNICRYIQIVYNRNVYQLYRKYLLAAHVCIYTVPAISILIQFYAGWCQLLVVPRNYCQVMYTNIYIQAFNVITAFALPIALNIIIIYCSVRHVRSASTVRAGAHHVSARQKYNRSLVIQFLVFYTIWLSLWSPNVVAFQVSIADGDVTRYVRMLNFVEIALDPIIIAALDVRFWQEWRRVILHLKANHLCSGTNPARVQPTTTAANMPSVKQPRLDATAL</sequence>
<evidence type="ECO:0000313" key="7">
    <source>
        <dbReference type="EMBL" id="CAF0721925.1"/>
    </source>
</evidence>
<evidence type="ECO:0000256" key="5">
    <source>
        <dbReference type="SAM" id="Phobius"/>
    </source>
</evidence>
<evidence type="ECO:0000256" key="1">
    <source>
        <dbReference type="ARBA" id="ARBA00004370"/>
    </source>
</evidence>
<name>A0A815XI75_ADIRI</name>
<evidence type="ECO:0000259" key="6">
    <source>
        <dbReference type="PROSITE" id="PS50262"/>
    </source>
</evidence>
<feature type="transmembrane region" description="Helical" evidence="5">
    <location>
        <begin position="68"/>
        <end position="89"/>
    </location>
</feature>
<evidence type="ECO:0000256" key="4">
    <source>
        <dbReference type="ARBA" id="ARBA00023136"/>
    </source>
</evidence>
<dbReference type="Proteomes" id="UP000663852">
    <property type="component" value="Unassembled WGS sequence"/>
</dbReference>
<gene>
    <name evidence="7" type="ORF">EDS130_LOCUS335</name>
    <name evidence="8" type="ORF">XAT740_LOCUS43410</name>
</gene>
<dbReference type="Proteomes" id="UP000663828">
    <property type="component" value="Unassembled WGS sequence"/>
</dbReference>
<dbReference type="SUPFAM" id="SSF81321">
    <property type="entry name" value="Family A G protein-coupled receptor-like"/>
    <property type="match status" value="1"/>
</dbReference>
<dbReference type="AlphaFoldDB" id="A0A815XI75"/>
<evidence type="ECO:0000256" key="2">
    <source>
        <dbReference type="ARBA" id="ARBA00022692"/>
    </source>
</evidence>
<feature type="transmembrane region" description="Helical" evidence="5">
    <location>
        <begin position="190"/>
        <end position="216"/>
    </location>
</feature>
<keyword evidence="4 5" id="KW-0472">Membrane</keyword>
<keyword evidence="3 5" id="KW-1133">Transmembrane helix</keyword>
<feature type="transmembrane region" description="Helical" evidence="5">
    <location>
        <begin position="101"/>
        <end position="127"/>
    </location>
</feature>
<reference evidence="8" key="1">
    <citation type="submission" date="2021-02" db="EMBL/GenBank/DDBJ databases">
        <authorList>
            <person name="Nowell W R."/>
        </authorList>
    </citation>
    <scope>NUCLEOTIDE SEQUENCE</scope>
</reference>
<dbReference type="InterPro" id="IPR017452">
    <property type="entry name" value="GPCR_Rhodpsn_7TM"/>
</dbReference>
<feature type="transmembrane region" description="Helical" evidence="5">
    <location>
        <begin position="34"/>
        <end position="56"/>
    </location>
</feature>
<accession>A0A815XI75</accession>